<evidence type="ECO:0000313" key="2">
    <source>
        <dbReference type="EMBL" id="MEQ2203432.1"/>
    </source>
</evidence>
<evidence type="ECO:0000313" key="3">
    <source>
        <dbReference type="Proteomes" id="UP001434883"/>
    </source>
</evidence>
<keyword evidence="3" id="KW-1185">Reference proteome</keyword>
<dbReference type="Proteomes" id="UP001434883">
    <property type="component" value="Unassembled WGS sequence"/>
</dbReference>
<proteinExistence type="predicted"/>
<feature type="chain" id="PRO_5045138509" evidence="1">
    <location>
        <begin position="31"/>
        <end position="99"/>
    </location>
</feature>
<protein>
    <submittedName>
        <fullName evidence="2">Uncharacterized protein</fullName>
    </submittedName>
</protein>
<evidence type="ECO:0000256" key="1">
    <source>
        <dbReference type="SAM" id="SignalP"/>
    </source>
</evidence>
<keyword evidence="1" id="KW-0732">Signal</keyword>
<feature type="signal peptide" evidence="1">
    <location>
        <begin position="1"/>
        <end position="30"/>
    </location>
</feature>
<dbReference type="EMBL" id="JAHRIN010034505">
    <property type="protein sequence ID" value="MEQ2203432.1"/>
    <property type="molecule type" value="Genomic_DNA"/>
</dbReference>
<accession>A0ABV0R5Q9</accession>
<organism evidence="2 3">
    <name type="scientific">Xenoophorus captivus</name>
    <dbReference type="NCBI Taxonomy" id="1517983"/>
    <lineage>
        <taxon>Eukaryota</taxon>
        <taxon>Metazoa</taxon>
        <taxon>Chordata</taxon>
        <taxon>Craniata</taxon>
        <taxon>Vertebrata</taxon>
        <taxon>Euteleostomi</taxon>
        <taxon>Actinopterygii</taxon>
        <taxon>Neopterygii</taxon>
        <taxon>Teleostei</taxon>
        <taxon>Neoteleostei</taxon>
        <taxon>Acanthomorphata</taxon>
        <taxon>Ovalentaria</taxon>
        <taxon>Atherinomorphae</taxon>
        <taxon>Cyprinodontiformes</taxon>
        <taxon>Goodeidae</taxon>
        <taxon>Xenoophorus</taxon>
    </lineage>
</organism>
<sequence length="99" mass="11039">MRFENTVEGLILHKGLLALCKMLCIQACTALCQKIMNCPGNREGRWHSCNACILQDSEMAWVWPLSRLQEDAPRPHSVSAAVGCEDSVGLNHICARCRQ</sequence>
<name>A0ABV0R5Q9_9TELE</name>
<comment type="caution">
    <text evidence="2">The sequence shown here is derived from an EMBL/GenBank/DDBJ whole genome shotgun (WGS) entry which is preliminary data.</text>
</comment>
<reference evidence="2 3" key="1">
    <citation type="submission" date="2021-06" db="EMBL/GenBank/DDBJ databases">
        <authorList>
            <person name="Palmer J.M."/>
        </authorList>
    </citation>
    <scope>NUCLEOTIDE SEQUENCE [LARGE SCALE GENOMIC DNA]</scope>
    <source>
        <strain evidence="2 3">XC_2019</strain>
        <tissue evidence="2">Muscle</tissue>
    </source>
</reference>
<gene>
    <name evidence="2" type="ORF">XENOCAPTIV_029937</name>
</gene>